<evidence type="ECO:0000313" key="4">
    <source>
        <dbReference type="Proteomes" id="UP001159042"/>
    </source>
</evidence>
<protein>
    <submittedName>
        <fullName evidence="3">Uncharacterized protein</fullName>
    </submittedName>
</protein>
<dbReference type="AlphaFoldDB" id="A0AAV8WDR2"/>
<dbReference type="EMBL" id="JANEYG010000004">
    <property type="protein sequence ID" value="KAJ8923846.1"/>
    <property type="molecule type" value="Genomic_DNA"/>
</dbReference>
<keyword evidence="2" id="KW-0472">Membrane</keyword>
<keyword evidence="4" id="KW-1185">Reference proteome</keyword>
<gene>
    <name evidence="3" type="ORF">NQ315_010428</name>
</gene>
<proteinExistence type="predicted"/>
<feature type="transmembrane region" description="Helical" evidence="2">
    <location>
        <begin position="811"/>
        <end position="828"/>
    </location>
</feature>
<organism evidence="3 4">
    <name type="scientific">Exocentrus adspersus</name>
    <dbReference type="NCBI Taxonomy" id="1586481"/>
    <lineage>
        <taxon>Eukaryota</taxon>
        <taxon>Metazoa</taxon>
        <taxon>Ecdysozoa</taxon>
        <taxon>Arthropoda</taxon>
        <taxon>Hexapoda</taxon>
        <taxon>Insecta</taxon>
        <taxon>Pterygota</taxon>
        <taxon>Neoptera</taxon>
        <taxon>Endopterygota</taxon>
        <taxon>Coleoptera</taxon>
        <taxon>Polyphaga</taxon>
        <taxon>Cucujiformia</taxon>
        <taxon>Chrysomeloidea</taxon>
        <taxon>Cerambycidae</taxon>
        <taxon>Lamiinae</taxon>
        <taxon>Acanthocinini</taxon>
        <taxon>Exocentrus</taxon>
    </lineage>
</organism>
<evidence type="ECO:0000313" key="3">
    <source>
        <dbReference type="EMBL" id="KAJ8923846.1"/>
    </source>
</evidence>
<keyword evidence="2" id="KW-0812">Transmembrane</keyword>
<keyword evidence="2" id="KW-1133">Transmembrane helix</keyword>
<feature type="region of interest" description="Disordered" evidence="1">
    <location>
        <begin position="211"/>
        <end position="240"/>
    </location>
</feature>
<name>A0AAV8WDR2_9CUCU</name>
<comment type="caution">
    <text evidence="3">The sequence shown here is derived from an EMBL/GenBank/DDBJ whole genome shotgun (WGS) entry which is preliminary data.</text>
</comment>
<evidence type="ECO:0000256" key="1">
    <source>
        <dbReference type="SAM" id="MobiDB-lite"/>
    </source>
</evidence>
<accession>A0AAV8WDR2</accession>
<sequence>MIYYLDFPVKRKSHHFKQPLLTLYSMPWRSLKNIFFRMVPNNFVVLGLVLISLAPALSQTNGVRQNLIQCYNVTQLPGVLTANGRPPATLNVLLEFIRRLEDNNPTIDTRELAVLILQRLRQDGIMGTSRTTDSRFVIPFSPKRLEAYKSTLILQRFLTNVSRELNTGDLDPREVCSLHYMISSTVDNRVRGDESTTCSGSSRYTSRIFFRRKREGEEEAAPPEVTEAPEPPPVQSDTEEGNVEVVEGIEGFGVRSITTNTNDISRCPLELGVAYTNFGTIKVGQVLAGIAAGLNAETVSGSSDNRYASTIAGELAEAGLAQATSSIVIGAQGGWNGTIHPRYYFLHRNTLLQTTDAEIRGSLDGLYMALRMDSWRSTFSDIKISQILDMYYSPYQTGVFDDSFKACNRNLLYTEIVPQQTLREQILAIMGPLDDASQYGQTVASTAYEALTAAALDSFNSYFTQMGSTDLSCRPDDSYIERVATDLLIFLDSSWSYSTIQPILSYVLDNIDVNKYGTRYTIFNAQDRTNFTTNGTNNLLDFYKQFNQTVYQSSSSGVSYTGIFEMLERFGRAKLDNSSYSAGESTIVLLIPRSTPSQSDNTFMDQRREIFRHFVPDLNILVLGTGTENDYNSVVNTPSKEVLILSETTNEETLKQIGQNIVERIRNVPRAVVNPGCGSAFSGTSRTFSVTDYVEPRGVNYYRISPHYFYTGDGTRNLKITENSYGSIDVCISRDQSRPNNQTGDCQTLRSQVRTIDISGYCGGSVSGCSPIYISVAGNATQNRCRETLCRFPNNVKYTITLENVGCASDAIRLFGNFFIVAVLFFLLRF</sequence>
<dbReference type="Proteomes" id="UP001159042">
    <property type="component" value="Unassembled WGS sequence"/>
</dbReference>
<reference evidence="3 4" key="1">
    <citation type="journal article" date="2023" name="Insect Mol. Biol.">
        <title>Genome sequencing provides insights into the evolution of gene families encoding plant cell wall-degrading enzymes in longhorned beetles.</title>
        <authorList>
            <person name="Shin N.R."/>
            <person name="Okamura Y."/>
            <person name="Kirsch R."/>
            <person name="Pauchet Y."/>
        </authorList>
    </citation>
    <scope>NUCLEOTIDE SEQUENCE [LARGE SCALE GENOMIC DNA]</scope>
    <source>
        <strain evidence="3">EAD_L_NR</strain>
    </source>
</reference>
<evidence type="ECO:0000256" key="2">
    <source>
        <dbReference type="SAM" id="Phobius"/>
    </source>
</evidence>